<sequence>MEPAAFVADIRQRLGEADSPTDTDRLGWVASDLAVTALAEAAKASLAAATAYTDVKAGHLGTADACRAQRVRFVPLVAETIGAWERTAARALLHVAQAVAFREGGKWQPCMASYCNICAPSPDTGFWRPSAGVCRELGARTGRAHGLAMQPCIVLCFLLEAQDLFACGTAPVPPLRVLALPHCLRFTPAEWQTHAWDLFACGRAQADRKSRADRNSRHSSSLMQPSLSEVSTCAARCPLRAVVPWSCFLQECEAEPFALAPVRLQSVQTQYSVQVAQLLPSLKLWRSQVQGVRHFSGSQVFQNEEQLPPFHWPCWPCFHDIASYCITSFARAGRARKLMHHCHFLSQILCTKCLAVTNTAHDVQTSQLLPGHTCGDRKSKPMSLSVELKFPCSKSRHLSHAAHAHKSFAGSFMDVSGAWCERLARTGMAHDVQHTMCSCLCPGLVGSPSRGAMQPSLLAQLTLQSLQSLSCPSLSEFSTCAVGCPVCFVSPRSCGNCPVRPFLVRPVRPIPSDRGQQVQRWSLPCCCALTEAAIPVIPAIPLREGACKRNAQNVFVAFFSGGARRAPGPEVYATYAALADFMFPTASFSASSGSSAGSFQMILGGHSLGVNVARAVAGRVERTGIDVVAIVALDPRSSVSCFRLQALQLTCDAEYVPFLKLPQRSFLQKFEMAREMAVETSRILSDTNHYALPGSHFWDITS</sequence>
<dbReference type="SUPFAM" id="SSF53474">
    <property type="entry name" value="alpha/beta-Hydrolases"/>
    <property type="match status" value="1"/>
</dbReference>
<organism evidence="1 2">
    <name type="scientific">Symbiodinium natans</name>
    <dbReference type="NCBI Taxonomy" id="878477"/>
    <lineage>
        <taxon>Eukaryota</taxon>
        <taxon>Sar</taxon>
        <taxon>Alveolata</taxon>
        <taxon>Dinophyceae</taxon>
        <taxon>Suessiales</taxon>
        <taxon>Symbiodiniaceae</taxon>
        <taxon>Symbiodinium</taxon>
    </lineage>
</organism>
<dbReference type="Proteomes" id="UP000604046">
    <property type="component" value="Unassembled WGS sequence"/>
</dbReference>
<name>A0A812LQH1_9DINO</name>
<dbReference type="AlphaFoldDB" id="A0A812LQH1"/>
<dbReference type="InterPro" id="IPR029058">
    <property type="entry name" value="AB_hydrolase_fold"/>
</dbReference>
<evidence type="ECO:0000313" key="1">
    <source>
        <dbReference type="EMBL" id="CAE7250843.1"/>
    </source>
</evidence>
<evidence type="ECO:0000313" key="2">
    <source>
        <dbReference type="Proteomes" id="UP000604046"/>
    </source>
</evidence>
<reference evidence="1" key="1">
    <citation type="submission" date="2021-02" db="EMBL/GenBank/DDBJ databases">
        <authorList>
            <person name="Dougan E. K."/>
            <person name="Rhodes N."/>
            <person name="Thang M."/>
            <person name="Chan C."/>
        </authorList>
    </citation>
    <scope>NUCLEOTIDE SEQUENCE</scope>
</reference>
<comment type="caution">
    <text evidence="1">The sequence shown here is derived from an EMBL/GenBank/DDBJ whole genome shotgun (WGS) entry which is preliminary data.</text>
</comment>
<accession>A0A812LQH1</accession>
<protein>
    <submittedName>
        <fullName evidence="1">Uncharacterized protein</fullName>
    </submittedName>
</protein>
<keyword evidence="2" id="KW-1185">Reference proteome</keyword>
<proteinExistence type="predicted"/>
<dbReference type="EMBL" id="CAJNDS010001180">
    <property type="protein sequence ID" value="CAE7250843.1"/>
    <property type="molecule type" value="Genomic_DNA"/>
</dbReference>
<gene>
    <name evidence="1" type="ORF">SNAT2548_LOCUS12367</name>
</gene>